<name>A0A8I6Y8A0_HORVV</name>
<dbReference type="InterPro" id="IPR012337">
    <property type="entry name" value="RNaseH-like_sf"/>
</dbReference>
<dbReference type="SUPFAM" id="SSF53098">
    <property type="entry name" value="Ribonuclease H-like"/>
    <property type="match status" value="1"/>
</dbReference>
<feature type="region of interest" description="Disordered" evidence="1">
    <location>
        <begin position="839"/>
        <end position="858"/>
    </location>
</feature>
<feature type="compositionally biased region" description="Low complexity" evidence="1">
    <location>
        <begin position="21"/>
        <end position="34"/>
    </location>
</feature>
<sequence length="858" mass="97414">MKGTKRANPFSSRHVSSYFRSVSQVANSSQSSRAQESGTNVGGSGTVPKHTVPSQEQQLSPHIVANPEPEDDNTSTSSQEESDLNPDDIIADPGLRKPIEELDVNVGDAARREYLVMGPCQPVGHKYPTKLIGSHMRRFQDKWFKRYDWLEYNVAKDAAFCFYCFLFKQPRAENFGTESFTRVGFYFLKNGIEACDLHVGKDINSAHNKARKYCEAFRNQRQGVDYVLAAATKKEEEEYKARMTIMIGIAKFLLLQALAFRGHDESSRSNNRGNFLEMLKWYKGKDDKAAKLLDNAPRNHQMTAPKIQKQICKACANVTTKAIIDDIGDKKFVVLVDEARDASIKEQMALVLRYVNNQGQVIERFVGVKHVPDTTFPSLKIALDGMLKSLGLSISNVRGQGYDGASNMRGQFHGLQRRIIDENPYAFYIHCFAHQLQLVVVSVAKCSSSVLDFFNYDNMIVNTVNASCHRKDKLLQSQHDELLNKLETGDIFTGRGKNQENNLARPGDTRWGSHHKTLCRLVHMWKSVLHVLENLSDDATNATQKTTTSGLLEKMESFEFVFIMHLMIRILGKTNDLSTCLQRKDQNIVRVVGLIGTTLKEVEKIRNSGWDEILEDTKGFCFAHNIVVPNMEDKIPARGRSRGRGSHMVTCYDHFHHEIFNVVLDQIIVEFNNRFAERSTQLLRCIACLDPKNSFHNFDIDKLTELARMYADDFSQYECIVLGDQLGTFIVDARDDPDFANCVDLGKLAVKMVQTKRHKTFPLVYRLIELALILPVATATVERAFSAMKIIKTDLRNKMNDDWMNHSMLCYIERDIFASIEDDKILEFFQSMRSRKKQLPRVATGSSSSPIIDEEMAG</sequence>
<dbReference type="GO" id="GO:0046983">
    <property type="term" value="F:protein dimerization activity"/>
    <property type="evidence" value="ECO:0007669"/>
    <property type="project" value="InterPro"/>
</dbReference>
<dbReference type="EnsemblPlants" id="HORVU.MOREX.r3.4HG0391120.1">
    <property type="protein sequence ID" value="HORVU.MOREX.r3.4HG0391120.1"/>
    <property type="gene ID" value="HORVU.MOREX.r3.4HG0391120"/>
</dbReference>
<reference evidence="3" key="3">
    <citation type="submission" date="2022-01" db="UniProtKB">
        <authorList>
            <consortium name="EnsemblPlants"/>
        </authorList>
    </citation>
    <scope>IDENTIFICATION</scope>
    <source>
        <strain evidence="3">subsp. vulgare</strain>
    </source>
</reference>
<dbReference type="Pfam" id="PF14291">
    <property type="entry name" value="DUF4371"/>
    <property type="match status" value="1"/>
</dbReference>
<feature type="domain" description="TTF-type" evidence="2">
    <location>
        <begin position="135"/>
        <end position="230"/>
    </location>
</feature>
<dbReference type="Pfam" id="PF05699">
    <property type="entry name" value="Dimer_Tnp_hAT"/>
    <property type="match status" value="1"/>
</dbReference>
<dbReference type="SMART" id="SM00597">
    <property type="entry name" value="ZnF_TTF"/>
    <property type="match status" value="1"/>
</dbReference>
<evidence type="ECO:0000313" key="3">
    <source>
        <dbReference type="EnsemblPlants" id="HORVU.MOREX.r3.4HG0391120.1"/>
    </source>
</evidence>
<accession>A0A8I6Y8A0</accession>
<dbReference type="AlphaFoldDB" id="A0A8I6Y8A0"/>
<evidence type="ECO:0000256" key="1">
    <source>
        <dbReference type="SAM" id="MobiDB-lite"/>
    </source>
</evidence>
<keyword evidence="4" id="KW-1185">Reference proteome</keyword>
<evidence type="ECO:0000259" key="2">
    <source>
        <dbReference type="SMART" id="SM00597"/>
    </source>
</evidence>
<protein>
    <recommendedName>
        <fullName evidence="2">TTF-type domain-containing protein</fullName>
    </recommendedName>
</protein>
<feature type="compositionally biased region" description="Acidic residues" evidence="1">
    <location>
        <begin position="80"/>
        <end position="90"/>
    </location>
</feature>
<organism evidence="3 4">
    <name type="scientific">Hordeum vulgare subsp. vulgare</name>
    <name type="common">Domesticated barley</name>
    <dbReference type="NCBI Taxonomy" id="112509"/>
    <lineage>
        <taxon>Eukaryota</taxon>
        <taxon>Viridiplantae</taxon>
        <taxon>Streptophyta</taxon>
        <taxon>Embryophyta</taxon>
        <taxon>Tracheophyta</taxon>
        <taxon>Spermatophyta</taxon>
        <taxon>Magnoliopsida</taxon>
        <taxon>Liliopsida</taxon>
        <taxon>Poales</taxon>
        <taxon>Poaceae</taxon>
        <taxon>BOP clade</taxon>
        <taxon>Pooideae</taxon>
        <taxon>Triticodae</taxon>
        <taxon>Triticeae</taxon>
        <taxon>Hordeinae</taxon>
        <taxon>Hordeum</taxon>
    </lineage>
</organism>
<feature type="region of interest" description="Disordered" evidence="1">
    <location>
        <begin position="21"/>
        <end position="93"/>
    </location>
</feature>
<dbReference type="Gramene" id="HORVU.MOREX.r3.4HG0391120.1">
    <property type="protein sequence ID" value="HORVU.MOREX.r3.4HG0391120.1"/>
    <property type="gene ID" value="HORVU.MOREX.r3.4HG0391120"/>
</dbReference>
<reference evidence="4" key="1">
    <citation type="journal article" date="2012" name="Nature">
        <title>A physical, genetic and functional sequence assembly of the barley genome.</title>
        <authorList>
            <consortium name="The International Barley Genome Sequencing Consortium"/>
            <person name="Mayer K.F."/>
            <person name="Waugh R."/>
            <person name="Brown J.W."/>
            <person name="Schulman A."/>
            <person name="Langridge P."/>
            <person name="Platzer M."/>
            <person name="Fincher G.B."/>
            <person name="Muehlbauer G.J."/>
            <person name="Sato K."/>
            <person name="Close T.J."/>
            <person name="Wise R.P."/>
            <person name="Stein N."/>
        </authorList>
    </citation>
    <scope>NUCLEOTIDE SEQUENCE [LARGE SCALE GENOMIC DNA]</scope>
    <source>
        <strain evidence="4">cv. Morex</strain>
    </source>
</reference>
<reference evidence="3" key="2">
    <citation type="submission" date="2020-10" db="EMBL/GenBank/DDBJ databases">
        <authorList>
            <person name="Scholz U."/>
            <person name="Mascher M."/>
            <person name="Fiebig A."/>
        </authorList>
    </citation>
    <scope>NUCLEOTIDE SEQUENCE [LARGE SCALE GENOMIC DNA]</scope>
    <source>
        <strain evidence="3">cv. Morex</strain>
    </source>
</reference>
<evidence type="ECO:0000313" key="4">
    <source>
        <dbReference type="Proteomes" id="UP000011116"/>
    </source>
</evidence>
<proteinExistence type="predicted"/>
<dbReference type="InterPro" id="IPR025398">
    <property type="entry name" value="DUF4371"/>
</dbReference>
<dbReference type="InterPro" id="IPR055298">
    <property type="entry name" value="AtLOH3-like"/>
</dbReference>
<dbReference type="PANTHER" id="PTHR11697:SF230">
    <property type="entry name" value="ZINC FINGER, MYM DOMAIN CONTAINING 1"/>
    <property type="match status" value="1"/>
</dbReference>
<dbReference type="PANTHER" id="PTHR11697">
    <property type="entry name" value="GENERAL TRANSCRIPTION FACTOR 2-RELATED ZINC FINGER PROTEIN"/>
    <property type="match status" value="1"/>
</dbReference>
<dbReference type="Proteomes" id="UP000011116">
    <property type="component" value="Chromosome 4H"/>
</dbReference>
<dbReference type="InterPro" id="IPR008906">
    <property type="entry name" value="HATC_C_dom"/>
</dbReference>
<dbReference type="InterPro" id="IPR006580">
    <property type="entry name" value="Znf_TTF"/>
</dbReference>